<feature type="transmembrane region" description="Helical" evidence="1">
    <location>
        <begin position="20"/>
        <end position="47"/>
    </location>
</feature>
<protein>
    <submittedName>
        <fullName evidence="2">Membrane protein YesL</fullName>
    </submittedName>
</protein>
<reference evidence="2 3" key="1">
    <citation type="submission" date="2021-03" db="EMBL/GenBank/DDBJ databases">
        <title>Sequencing the genomes of 1000 actinobacteria strains.</title>
        <authorList>
            <person name="Klenk H.-P."/>
        </authorList>
    </citation>
    <scope>NUCLEOTIDE SEQUENCE [LARGE SCALE GENOMIC DNA]</scope>
    <source>
        <strain evidence="2 3">DSM 16005</strain>
    </source>
</reference>
<evidence type="ECO:0000256" key="1">
    <source>
        <dbReference type="SAM" id="Phobius"/>
    </source>
</evidence>
<proteinExistence type="predicted"/>
<comment type="caution">
    <text evidence="2">The sequence shown here is derived from an EMBL/GenBank/DDBJ whole genome shotgun (WGS) entry which is preliminary data.</text>
</comment>
<keyword evidence="1" id="KW-0472">Membrane</keyword>
<dbReference type="Pfam" id="PF04854">
    <property type="entry name" value="DUF624"/>
    <property type="match status" value="1"/>
</dbReference>
<sequence length="224" mass="23104">MYDHETGWAGRVMGWLRALLNLVLVNLLFVAGTAAGLLVLGFFPAAVAAQHVLAGMRGGCRGQQVAREFAQEYLAQFRRANLVGAPFWGVGLLLFLDAGALASGHLSGPGTAVLAALLPALGLYAVLVMLASVTIMAGRRDSAAAIWRYALALPLSSPGMSTMLVLAMAALALVLGQWTVLIPLVGASLPLFAAGWVIGHRLEALEAGTAKSPAATAPGQPKLG</sequence>
<feature type="transmembrane region" description="Helical" evidence="1">
    <location>
        <begin position="87"/>
        <end position="106"/>
    </location>
</feature>
<evidence type="ECO:0000313" key="3">
    <source>
        <dbReference type="Proteomes" id="UP000711614"/>
    </source>
</evidence>
<evidence type="ECO:0000313" key="2">
    <source>
        <dbReference type="EMBL" id="MBP2414149.1"/>
    </source>
</evidence>
<gene>
    <name evidence="2" type="ORF">JOF48_002948</name>
</gene>
<feature type="transmembrane region" description="Helical" evidence="1">
    <location>
        <begin position="112"/>
        <end position="137"/>
    </location>
</feature>
<accession>A0ABS4YZL0</accession>
<keyword evidence="1" id="KW-1133">Transmembrane helix</keyword>
<dbReference type="Proteomes" id="UP000711614">
    <property type="component" value="Unassembled WGS sequence"/>
</dbReference>
<dbReference type="InterPro" id="IPR006938">
    <property type="entry name" value="DUF624"/>
</dbReference>
<keyword evidence="3" id="KW-1185">Reference proteome</keyword>
<dbReference type="EMBL" id="JAGIOI010000001">
    <property type="protein sequence ID" value="MBP2414149.1"/>
    <property type="molecule type" value="Genomic_DNA"/>
</dbReference>
<feature type="transmembrane region" description="Helical" evidence="1">
    <location>
        <begin position="149"/>
        <end position="174"/>
    </location>
</feature>
<feature type="transmembrane region" description="Helical" evidence="1">
    <location>
        <begin position="180"/>
        <end position="198"/>
    </location>
</feature>
<organism evidence="2 3">
    <name type="scientific">Arthrobacter stackebrandtii</name>
    <dbReference type="NCBI Taxonomy" id="272161"/>
    <lineage>
        <taxon>Bacteria</taxon>
        <taxon>Bacillati</taxon>
        <taxon>Actinomycetota</taxon>
        <taxon>Actinomycetes</taxon>
        <taxon>Micrococcales</taxon>
        <taxon>Micrococcaceae</taxon>
        <taxon>Arthrobacter</taxon>
    </lineage>
</organism>
<name>A0ABS4YZL0_9MICC</name>
<keyword evidence="1" id="KW-0812">Transmembrane</keyword>
<dbReference type="RefSeq" id="WP_209681866.1">
    <property type="nucleotide sequence ID" value="NZ_JAGIOI010000001.1"/>
</dbReference>